<accession>A0A4Z2E3I0</accession>
<name>A0A4Z2E3I0_9TELE</name>
<proteinExistence type="predicted"/>
<protein>
    <submittedName>
        <fullName evidence="1">Uncharacterized protein</fullName>
    </submittedName>
</protein>
<dbReference type="AlphaFoldDB" id="A0A4Z2E3I0"/>
<gene>
    <name evidence="1" type="ORF">EYF80_066556</name>
</gene>
<evidence type="ECO:0000313" key="2">
    <source>
        <dbReference type="Proteomes" id="UP000314294"/>
    </source>
</evidence>
<keyword evidence="2" id="KW-1185">Reference proteome</keyword>
<evidence type="ECO:0000313" key="1">
    <source>
        <dbReference type="EMBL" id="TNN23325.1"/>
    </source>
</evidence>
<dbReference type="EMBL" id="SRLO01018914">
    <property type="protein sequence ID" value="TNN23325.1"/>
    <property type="molecule type" value="Genomic_DNA"/>
</dbReference>
<comment type="caution">
    <text evidence="1">The sequence shown here is derived from an EMBL/GenBank/DDBJ whole genome shotgun (WGS) entry which is preliminary data.</text>
</comment>
<sequence length="59" mass="6846">MMKVKRWFSRRRLSALRSVTRLRVWVRPAGGSSCQVVLPSVLVLVLVNLHDVIWSDEEL</sequence>
<reference evidence="1 2" key="1">
    <citation type="submission" date="2019-03" db="EMBL/GenBank/DDBJ databases">
        <title>First draft genome of Liparis tanakae, snailfish: a comprehensive survey of snailfish specific genes.</title>
        <authorList>
            <person name="Kim W."/>
            <person name="Song I."/>
            <person name="Jeong J.-H."/>
            <person name="Kim D."/>
            <person name="Kim S."/>
            <person name="Ryu S."/>
            <person name="Song J.Y."/>
            <person name="Lee S.K."/>
        </authorList>
    </citation>
    <scope>NUCLEOTIDE SEQUENCE [LARGE SCALE GENOMIC DNA]</scope>
    <source>
        <tissue evidence="1">Muscle</tissue>
    </source>
</reference>
<dbReference type="Proteomes" id="UP000314294">
    <property type="component" value="Unassembled WGS sequence"/>
</dbReference>
<organism evidence="1 2">
    <name type="scientific">Liparis tanakae</name>
    <name type="common">Tanaka's snailfish</name>
    <dbReference type="NCBI Taxonomy" id="230148"/>
    <lineage>
        <taxon>Eukaryota</taxon>
        <taxon>Metazoa</taxon>
        <taxon>Chordata</taxon>
        <taxon>Craniata</taxon>
        <taxon>Vertebrata</taxon>
        <taxon>Euteleostomi</taxon>
        <taxon>Actinopterygii</taxon>
        <taxon>Neopterygii</taxon>
        <taxon>Teleostei</taxon>
        <taxon>Neoteleostei</taxon>
        <taxon>Acanthomorphata</taxon>
        <taxon>Eupercaria</taxon>
        <taxon>Perciformes</taxon>
        <taxon>Cottioidei</taxon>
        <taxon>Cottales</taxon>
        <taxon>Liparidae</taxon>
        <taxon>Liparis</taxon>
    </lineage>
</organism>